<keyword evidence="7" id="KW-1185">Reference proteome</keyword>
<evidence type="ECO:0000313" key="6">
    <source>
        <dbReference type="EMBL" id="OAP40613.1"/>
    </source>
</evidence>
<dbReference type="OrthoDB" id="9761969at2"/>
<dbReference type="RefSeq" id="WP_064240921.1">
    <property type="nucleotide sequence ID" value="NZ_LPUX01000053.1"/>
</dbReference>
<dbReference type="PROSITE" id="PS00893">
    <property type="entry name" value="NUDIX_BOX"/>
    <property type="match status" value="1"/>
</dbReference>
<dbReference type="Pfam" id="PF00293">
    <property type="entry name" value="NUDIX"/>
    <property type="match status" value="1"/>
</dbReference>
<feature type="domain" description="Nudix hydrolase" evidence="5">
    <location>
        <begin position="4"/>
        <end position="132"/>
    </location>
</feature>
<dbReference type="SUPFAM" id="SSF55811">
    <property type="entry name" value="Nudix"/>
    <property type="match status" value="1"/>
</dbReference>
<dbReference type="CDD" id="cd04673">
    <property type="entry name" value="NUDIX_ADPRase"/>
    <property type="match status" value="1"/>
</dbReference>
<dbReference type="EMBL" id="LPUX01000053">
    <property type="protein sequence ID" value="OAP40613.1"/>
    <property type="molecule type" value="Genomic_DNA"/>
</dbReference>
<comment type="similarity">
    <text evidence="3">Belongs to the Nudix hydrolase family.</text>
</comment>
<evidence type="ECO:0000313" key="7">
    <source>
        <dbReference type="Proteomes" id="UP000094025"/>
    </source>
</evidence>
<dbReference type="STRING" id="1472378.AU381_01505"/>
<dbReference type="InterPro" id="IPR020084">
    <property type="entry name" value="NUDIX_hydrolase_CS"/>
</dbReference>
<keyword evidence="2 3" id="KW-0378">Hydrolase</keyword>
<reference evidence="6 7" key="1">
    <citation type="journal article" date="2016" name="Int. J. Syst. Evol. Microbiol.">
        <title>Ensifer glycinis sp. nov., an novel rhizobial species associated with Glycine spp.</title>
        <authorList>
            <person name="Yan H."/>
            <person name="Yan J."/>
            <person name="Sui X.H."/>
            <person name="Wang E.T."/>
            <person name="Chen W.X."/>
            <person name="Zhang X.X."/>
            <person name="Chen W.F."/>
        </authorList>
    </citation>
    <scope>NUCLEOTIDE SEQUENCE [LARGE SCALE GENOMIC DNA]</scope>
    <source>
        <strain evidence="6 7">CCBAU 23380</strain>
    </source>
</reference>
<feature type="region of interest" description="Disordered" evidence="4">
    <location>
        <begin position="135"/>
        <end position="156"/>
    </location>
</feature>
<dbReference type="InterPro" id="IPR020476">
    <property type="entry name" value="Nudix_hydrolase"/>
</dbReference>
<evidence type="ECO:0000256" key="1">
    <source>
        <dbReference type="ARBA" id="ARBA00001946"/>
    </source>
</evidence>
<dbReference type="InterPro" id="IPR000086">
    <property type="entry name" value="NUDIX_hydrolase_dom"/>
</dbReference>
<dbReference type="GO" id="GO:0016787">
    <property type="term" value="F:hydrolase activity"/>
    <property type="evidence" value="ECO:0007669"/>
    <property type="project" value="UniProtKB-KW"/>
</dbReference>
<evidence type="ECO:0000256" key="3">
    <source>
        <dbReference type="RuleBase" id="RU003476"/>
    </source>
</evidence>
<dbReference type="InterPro" id="IPR015797">
    <property type="entry name" value="NUDIX_hydrolase-like_dom_sf"/>
</dbReference>
<dbReference type="AlphaFoldDB" id="A0A178Y0V4"/>
<dbReference type="PROSITE" id="PS51462">
    <property type="entry name" value="NUDIX"/>
    <property type="match status" value="1"/>
</dbReference>
<sequence>MTRQPQLASSAIIERNGRYLLVRRANPPSADMYAFPGGRAEPGETPAETALRELTEETGICGRDPVLFESYDLVPSGAESRHFLLSVFTVEADPDCDAIAADDAADVGWFTPEEIFALPIPESVRHCVEKLAGGRPSIRPSRDALASGADSDLMDP</sequence>
<proteinExistence type="inferred from homology"/>
<comment type="caution">
    <text evidence="6">The sequence shown here is derived from an EMBL/GenBank/DDBJ whole genome shotgun (WGS) entry which is preliminary data.</text>
</comment>
<evidence type="ECO:0000259" key="5">
    <source>
        <dbReference type="PROSITE" id="PS51462"/>
    </source>
</evidence>
<evidence type="ECO:0000256" key="4">
    <source>
        <dbReference type="SAM" id="MobiDB-lite"/>
    </source>
</evidence>
<gene>
    <name evidence="6" type="ORF">AU381_01505</name>
</gene>
<dbReference type="Gene3D" id="3.90.79.10">
    <property type="entry name" value="Nucleoside Triphosphate Pyrophosphohydrolase"/>
    <property type="match status" value="1"/>
</dbReference>
<dbReference type="PANTHER" id="PTHR43736">
    <property type="entry name" value="ADP-RIBOSE PYROPHOSPHATASE"/>
    <property type="match status" value="1"/>
</dbReference>
<dbReference type="Proteomes" id="UP000094025">
    <property type="component" value="Unassembled WGS sequence"/>
</dbReference>
<evidence type="ECO:0000256" key="2">
    <source>
        <dbReference type="ARBA" id="ARBA00022801"/>
    </source>
</evidence>
<protein>
    <submittedName>
        <fullName evidence="6">ADP-ribose pyrophosphatase</fullName>
    </submittedName>
</protein>
<comment type="cofactor">
    <cofactor evidence="1">
        <name>Mg(2+)</name>
        <dbReference type="ChEBI" id="CHEBI:18420"/>
    </cofactor>
</comment>
<dbReference type="PANTHER" id="PTHR43736:SF1">
    <property type="entry name" value="DIHYDRONEOPTERIN TRIPHOSPHATE DIPHOSPHATASE"/>
    <property type="match status" value="1"/>
</dbReference>
<accession>A0A178Y0V4</accession>
<organism evidence="6 7">
    <name type="scientific">Sinorhizobium glycinis</name>
    <dbReference type="NCBI Taxonomy" id="1472378"/>
    <lineage>
        <taxon>Bacteria</taxon>
        <taxon>Pseudomonadati</taxon>
        <taxon>Pseudomonadota</taxon>
        <taxon>Alphaproteobacteria</taxon>
        <taxon>Hyphomicrobiales</taxon>
        <taxon>Rhizobiaceae</taxon>
        <taxon>Sinorhizobium/Ensifer group</taxon>
        <taxon>Sinorhizobium</taxon>
    </lineage>
</organism>
<name>A0A178Y0V4_9HYPH</name>
<dbReference type="PRINTS" id="PR00502">
    <property type="entry name" value="NUDIXFAMILY"/>
</dbReference>